<organism evidence="1 2">
    <name type="scientific">Hyalomma asiaticum</name>
    <name type="common">Tick</name>
    <dbReference type="NCBI Taxonomy" id="266040"/>
    <lineage>
        <taxon>Eukaryota</taxon>
        <taxon>Metazoa</taxon>
        <taxon>Ecdysozoa</taxon>
        <taxon>Arthropoda</taxon>
        <taxon>Chelicerata</taxon>
        <taxon>Arachnida</taxon>
        <taxon>Acari</taxon>
        <taxon>Parasitiformes</taxon>
        <taxon>Ixodida</taxon>
        <taxon>Ixodoidea</taxon>
        <taxon>Ixodidae</taxon>
        <taxon>Hyalomminae</taxon>
        <taxon>Hyalomma</taxon>
    </lineage>
</organism>
<evidence type="ECO:0000313" key="1">
    <source>
        <dbReference type="EMBL" id="KAH6946153.1"/>
    </source>
</evidence>
<name>A0ACB7TGE5_HYAAI</name>
<proteinExistence type="predicted"/>
<dbReference type="EMBL" id="CM023481">
    <property type="protein sequence ID" value="KAH6946153.1"/>
    <property type="molecule type" value="Genomic_DNA"/>
</dbReference>
<evidence type="ECO:0000313" key="2">
    <source>
        <dbReference type="Proteomes" id="UP000821845"/>
    </source>
</evidence>
<comment type="caution">
    <text evidence="1">The sequence shown here is derived from an EMBL/GenBank/DDBJ whole genome shotgun (WGS) entry which is preliminary data.</text>
</comment>
<dbReference type="Proteomes" id="UP000821845">
    <property type="component" value="Chromosome 1"/>
</dbReference>
<keyword evidence="2" id="KW-1185">Reference proteome</keyword>
<reference evidence="1" key="1">
    <citation type="submission" date="2020-05" db="EMBL/GenBank/DDBJ databases">
        <title>Large-scale comparative analyses of tick genomes elucidate their genetic diversity and vector capacities.</title>
        <authorList>
            <person name="Jia N."/>
            <person name="Wang J."/>
            <person name="Shi W."/>
            <person name="Du L."/>
            <person name="Sun Y."/>
            <person name="Zhan W."/>
            <person name="Jiang J."/>
            <person name="Wang Q."/>
            <person name="Zhang B."/>
            <person name="Ji P."/>
            <person name="Sakyi L.B."/>
            <person name="Cui X."/>
            <person name="Yuan T."/>
            <person name="Jiang B."/>
            <person name="Yang W."/>
            <person name="Lam T.T.-Y."/>
            <person name="Chang Q."/>
            <person name="Ding S."/>
            <person name="Wang X."/>
            <person name="Zhu J."/>
            <person name="Ruan X."/>
            <person name="Zhao L."/>
            <person name="Wei J."/>
            <person name="Que T."/>
            <person name="Du C."/>
            <person name="Cheng J."/>
            <person name="Dai P."/>
            <person name="Han X."/>
            <person name="Huang E."/>
            <person name="Gao Y."/>
            <person name="Liu J."/>
            <person name="Shao H."/>
            <person name="Ye R."/>
            <person name="Li L."/>
            <person name="Wei W."/>
            <person name="Wang X."/>
            <person name="Wang C."/>
            <person name="Yang T."/>
            <person name="Huo Q."/>
            <person name="Li W."/>
            <person name="Guo W."/>
            <person name="Chen H."/>
            <person name="Zhou L."/>
            <person name="Ni X."/>
            <person name="Tian J."/>
            <person name="Zhou Y."/>
            <person name="Sheng Y."/>
            <person name="Liu T."/>
            <person name="Pan Y."/>
            <person name="Xia L."/>
            <person name="Li J."/>
            <person name="Zhao F."/>
            <person name="Cao W."/>
        </authorList>
    </citation>
    <scope>NUCLEOTIDE SEQUENCE</scope>
    <source>
        <strain evidence="1">Hyas-2018</strain>
    </source>
</reference>
<accession>A0ACB7TGE5</accession>
<protein>
    <submittedName>
        <fullName evidence="1">Uncharacterized protein</fullName>
    </submittedName>
</protein>
<gene>
    <name evidence="1" type="ORF">HPB50_011906</name>
</gene>
<sequence>MLPEPGPIVHAHLSHIDSRGSLSVQLHRSRVDHLLHLMDIVGNHIMLETSSQQVHVRFVDIGKDTFVPVSDLYELEVSKDILKEFPHQAVSCGLAGFSPGHRTPKAVALLRKLAPLGLDMLLQAVVCNELANAGIQPVCSVTRPPIRPTTPFHRPPPTVRRYRDPAQWRTPDDKPICFTCSGVGHISRYCPYRQPSYFRSTYYTRRSPFSAPNDPTYREPMYRDQTHRGSTYSDPPMSTRPSSRSPSPQDRRSRLPLPRRPLPHLSTLTSGKLTNAAPGGDAALEP</sequence>